<dbReference type="InterPro" id="IPR001509">
    <property type="entry name" value="Epimerase_deHydtase"/>
</dbReference>
<keyword evidence="7 10" id="KW-0520">NAD</keyword>
<dbReference type="Gene3D" id="3.90.25.10">
    <property type="entry name" value="UDP-galactose 4-epimerase, domain 1"/>
    <property type="match status" value="1"/>
</dbReference>
<dbReference type="InterPro" id="IPR036291">
    <property type="entry name" value="NAD(P)-bd_dom_sf"/>
</dbReference>
<comment type="similarity">
    <text evidence="4 10">Belongs to the NAD(P)-dependent epimerase/dehydratase family.</text>
</comment>
<comment type="catalytic activity">
    <reaction evidence="1 10">
        <text>UDP-alpha-D-glucose = UDP-alpha-D-galactose</text>
        <dbReference type="Rhea" id="RHEA:22168"/>
        <dbReference type="ChEBI" id="CHEBI:58885"/>
        <dbReference type="ChEBI" id="CHEBI:66914"/>
        <dbReference type="EC" id="5.1.3.2"/>
    </reaction>
</comment>
<dbReference type="GO" id="GO:0005829">
    <property type="term" value="C:cytosol"/>
    <property type="evidence" value="ECO:0007669"/>
    <property type="project" value="TreeGrafter"/>
</dbReference>
<gene>
    <name evidence="12" type="ORF">BKA16_001210</name>
</gene>
<dbReference type="CDD" id="cd05247">
    <property type="entry name" value="UDP_G4E_1_SDR_e"/>
    <property type="match status" value="1"/>
</dbReference>
<evidence type="ECO:0000313" key="12">
    <source>
        <dbReference type="EMBL" id="MBB4134658.1"/>
    </source>
</evidence>
<dbReference type="NCBIfam" id="NF007956">
    <property type="entry name" value="PRK10675.1"/>
    <property type="match status" value="1"/>
</dbReference>
<dbReference type="Gene3D" id="3.40.50.720">
    <property type="entry name" value="NAD(P)-binding Rossmann-like Domain"/>
    <property type="match status" value="1"/>
</dbReference>
<comment type="caution">
    <text evidence="12">The sequence shown here is derived from an EMBL/GenBank/DDBJ whole genome shotgun (WGS) entry which is preliminary data.</text>
</comment>
<dbReference type="RefSeq" id="WP_183369795.1">
    <property type="nucleotide sequence ID" value="NZ_BAABHL010000092.1"/>
</dbReference>
<proteinExistence type="inferred from homology"/>
<dbReference type="GO" id="GO:0006012">
    <property type="term" value="P:galactose metabolic process"/>
    <property type="evidence" value="ECO:0007669"/>
    <property type="project" value="UniProtKB-UniPathway"/>
</dbReference>
<dbReference type="EC" id="5.1.3.2" evidence="5 10"/>
<evidence type="ECO:0000313" key="13">
    <source>
        <dbReference type="Proteomes" id="UP000551501"/>
    </source>
</evidence>
<reference evidence="12 13" key="1">
    <citation type="submission" date="2020-08" db="EMBL/GenBank/DDBJ databases">
        <title>Sequencing the genomes of 1000 actinobacteria strains.</title>
        <authorList>
            <person name="Klenk H.-P."/>
        </authorList>
    </citation>
    <scope>NUCLEOTIDE SEQUENCE [LARGE SCALE GENOMIC DNA]</scope>
    <source>
        <strain evidence="12 13">DSM 45298</strain>
    </source>
</reference>
<dbReference type="PANTHER" id="PTHR43725">
    <property type="entry name" value="UDP-GLUCOSE 4-EPIMERASE"/>
    <property type="match status" value="1"/>
</dbReference>
<accession>A0A840EWE9</accession>
<comment type="subunit">
    <text evidence="10">Homodimer.</text>
</comment>
<evidence type="ECO:0000256" key="6">
    <source>
        <dbReference type="ARBA" id="ARBA00018569"/>
    </source>
</evidence>
<evidence type="ECO:0000256" key="5">
    <source>
        <dbReference type="ARBA" id="ARBA00013189"/>
    </source>
</evidence>
<dbReference type="PANTHER" id="PTHR43725:SF47">
    <property type="entry name" value="UDP-GLUCOSE 4-EPIMERASE"/>
    <property type="match status" value="1"/>
</dbReference>
<evidence type="ECO:0000256" key="2">
    <source>
        <dbReference type="ARBA" id="ARBA00001911"/>
    </source>
</evidence>
<keyword evidence="13" id="KW-1185">Reference proteome</keyword>
<evidence type="ECO:0000256" key="7">
    <source>
        <dbReference type="ARBA" id="ARBA00023027"/>
    </source>
</evidence>
<dbReference type="SUPFAM" id="SSF51735">
    <property type="entry name" value="NAD(P)-binding Rossmann-fold domains"/>
    <property type="match status" value="1"/>
</dbReference>
<evidence type="ECO:0000256" key="9">
    <source>
        <dbReference type="ARBA" id="ARBA00023235"/>
    </source>
</evidence>
<comment type="cofactor">
    <cofactor evidence="2 10">
        <name>NAD(+)</name>
        <dbReference type="ChEBI" id="CHEBI:57540"/>
    </cofactor>
</comment>
<keyword evidence="10" id="KW-0119">Carbohydrate metabolism</keyword>
<dbReference type="AlphaFoldDB" id="A0A840EWE9"/>
<dbReference type="NCBIfam" id="TIGR01179">
    <property type="entry name" value="galE"/>
    <property type="match status" value="1"/>
</dbReference>
<feature type="domain" description="NAD-dependent epimerase/dehydratase" evidence="11">
    <location>
        <begin position="3"/>
        <end position="262"/>
    </location>
</feature>
<dbReference type="Pfam" id="PF01370">
    <property type="entry name" value="Epimerase"/>
    <property type="match status" value="1"/>
</dbReference>
<evidence type="ECO:0000256" key="3">
    <source>
        <dbReference type="ARBA" id="ARBA00004947"/>
    </source>
</evidence>
<name>A0A840EWE9_9ACTN</name>
<keyword evidence="9 10" id="KW-0413">Isomerase</keyword>
<dbReference type="GO" id="GO:0003978">
    <property type="term" value="F:UDP-glucose 4-epimerase activity"/>
    <property type="evidence" value="ECO:0007669"/>
    <property type="project" value="UniProtKB-UniRule"/>
</dbReference>
<organism evidence="12 13">
    <name type="scientific">Gordonia humi</name>
    <dbReference type="NCBI Taxonomy" id="686429"/>
    <lineage>
        <taxon>Bacteria</taxon>
        <taxon>Bacillati</taxon>
        <taxon>Actinomycetota</taxon>
        <taxon>Actinomycetes</taxon>
        <taxon>Mycobacteriales</taxon>
        <taxon>Gordoniaceae</taxon>
        <taxon>Gordonia</taxon>
    </lineage>
</organism>
<dbReference type="InterPro" id="IPR005886">
    <property type="entry name" value="UDP_G4E"/>
</dbReference>
<keyword evidence="8" id="KW-0299">Galactose metabolism</keyword>
<dbReference type="UniPathway" id="UPA00214"/>
<dbReference type="Proteomes" id="UP000551501">
    <property type="component" value="Unassembled WGS sequence"/>
</dbReference>
<evidence type="ECO:0000256" key="1">
    <source>
        <dbReference type="ARBA" id="ARBA00000083"/>
    </source>
</evidence>
<evidence type="ECO:0000256" key="4">
    <source>
        <dbReference type="ARBA" id="ARBA00007637"/>
    </source>
</evidence>
<evidence type="ECO:0000259" key="11">
    <source>
        <dbReference type="Pfam" id="PF01370"/>
    </source>
</evidence>
<evidence type="ECO:0000256" key="10">
    <source>
        <dbReference type="RuleBase" id="RU366046"/>
    </source>
</evidence>
<dbReference type="PRINTS" id="PR01713">
    <property type="entry name" value="NUCEPIMERASE"/>
</dbReference>
<evidence type="ECO:0000256" key="8">
    <source>
        <dbReference type="ARBA" id="ARBA00023144"/>
    </source>
</evidence>
<protein>
    <recommendedName>
        <fullName evidence="6 10">UDP-glucose 4-epimerase</fullName>
        <ecNumber evidence="5 10">5.1.3.2</ecNumber>
    </recommendedName>
</protein>
<dbReference type="EMBL" id="JACIFP010000001">
    <property type="protein sequence ID" value="MBB4134658.1"/>
    <property type="molecule type" value="Genomic_DNA"/>
</dbReference>
<sequence>MRVLVTGGAGYIGSHTVLQLQAAGHDVVIADDFSNAKPSIVGRLVALSGEPVTVYTVDLTDEVATDRVFADEQIDAVIHFAGFKAVGESVAKPLSYYRNNLDTAFSVLTAMQAHGVKTFVFSSSATVYGENTVRERTEDMPTSATNPYGWTKVMIEQVLRDQAVADPSMRIALLRYFNPVGAHASGEIGEDPNGTPNNLMPFVSQVAVGRREKLSVFGDDYDTPDGTGVRDYIHVEDLAAGHLAALEKIAHDDEPLSVWNLGSGQAISVLEVIAAFERASGRPIPYEVVPRRAGDLPAYWADPSKANAELGWKATRTIDDMCVDTWRWQSKNPNGFSDEQS</sequence>
<comment type="pathway">
    <text evidence="3 10">Carbohydrate metabolism; galactose metabolism.</text>
</comment>